<comment type="caution">
    <text evidence="3">The sequence shown here is derived from an EMBL/GenBank/DDBJ whole genome shotgun (WGS) entry which is preliminary data.</text>
</comment>
<organism evidence="3 4">
    <name type="scientific">Cadophora malorum</name>
    <dbReference type="NCBI Taxonomy" id="108018"/>
    <lineage>
        <taxon>Eukaryota</taxon>
        <taxon>Fungi</taxon>
        <taxon>Dikarya</taxon>
        <taxon>Ascomycota</taxon>
        <taxon>Pezizomycotina</taxon>
        <taxon>Leotiomycetes</taxon>
        <taxon>Helotiales</taxon>
        <taxon>Ploettnerulaceae</taxon>
        <taxon>Cadophora</taxon>
    </lineage>
</organism>
<evidence type="ECO:0000313" key="4">
    <source>
        <dbReference type="Proteomes" id="UP000664132"/>
    </source>
</evidence>
<protein>
    <submittedName>
        <fullName evidence="3">Uncharacterized protein</fullName>
    </submittedName>
</protein>
<evidence type="ECO:0000256" key="1">
    <source>
        <dbReference type="SAM" id="Coils"/>
    </source>
</evidence>
<dbReference type="AlphaFoldDB" id="A0A8H7TB65"/>
<feature type="region of interest" description="Disordered" evidence="2">
    <location>
        <begin position="1"/>
        <end position="39"/>
    </location>
</feature>
<accession>A0A8H7TB65</accession>
<feature type="compositionally biased region" description="Basic and acidic residues" evidence="2">
    <location>
        <begin position="1"/>
        <end position="19"/>
    </location>
</feature>
<proteinExistence type="predicted"/>
<evidence type="ECO:0000313" key="3">
    <source>
        <dbReference type="EMBL" id="KAG4415922.1"/>
    </source>
</evidence>
<keyword evidence="1" id="KW-0175">Coiled coil</keyword>
<evidence type="ECO:0000256" key="2">
    <source>
        <dbReference type="SAM" id="MobiDB-lite"/>
    </source>
</evidence>
<feature type="coiled-coil region" evidence="1">
    <location>
        <begin position="91"/>
        <end position="139"/>
    </location>
</feature>
<dbReference type="OrthoDB" id="3561697at2759"/>
<keyword evidence="4" id="KW-1185">Reference proteome</keyword>
<gene>
    <name evidence="3" type="ORF">IFR04_010940</name>
</gene>
<reference evidence="3" key="1">
    <citation type="submission" date="2021-02" db="EMBL/GenBank/DDBJ databases">
        <title>Genome sequence Cadophora malorum strain M34.</title>
        <authorList>
            <person name="Stefanovic E."/>
            <person name="Vu D."/>
            <person name="Scully C."/>
            <person name="Dijksterhuis J."/>
            <person name="Roader J."/>
            <person name="Houbraken J."/>
        </authorList>
    </citation>
    <scope>NUCLEOTIDE SEQUENCE</scope>
    <source>
        <strain evidence="3">M34</strain>
    </source>
</reference>
<dbReference type="Proteomes" id="UP000664132">
    <property type="component" value="Unassembled WGS sequence"/>
</dbReference>
<dbReference type="EMBL" id="JAFJYH010000203">
    <property type="protein sequence ID" value="KAG4415922.1"/>
    <property type="molecule type" value="Genomic_DNA"/>
</dbReference>
<name>A0A8H7TB65_9HELO</name>
<sequence length="199" mass="23887">MSNRRPYIERDSRGRERLVLGRSSSHSHRRASSYGDRPTQDLLDEAEAREQSLITQVSSLQTQLSMAQRDQWHLQNLRGEHQRVVNEHYQCRNMRAQLDAQVREVRRIEDLLIEEEDRNAKLVHKNEKLEEKNRMLKRGSGENYQRRYEEKLLEVEMLRTRMIEKEDLIRLAETRIADKNSTIVYLKNYLRTHGFRVDD</sequence>